<keyword evidence="5" id="KW-0067">ATP-binding</keyword>
<dbReference type="PANTHER" id="PTHR42711:SF5">
    <property type="entry name" value="ABC TRANSPORTER ATP-BINDING PROTEIN NATA"/>
    <property type="match status" value="1"/>
</dbReference>
<dbReference type="GO" id="GO:0016020">
    <property type="term" value="C:membrane"/>
    <property type="evidence" value="ECO:0007669"/>
    <property type="project" value="InterPro"/>
</dbReference>
<accession>S7U9H2</accession>
<comment type="caution">
    <text evidence="7">The sequence shown here is derived from an EMBL/GenBank/DDBJ whole genome shotgun (WGS) entry which is preliminary data.</text>
</comment>
<dbReference type="PROSITE" id="PS50893">
    <property type="entry name" value="ABC_TRANSPORTER_2"/>
    <property type="match status" value="1"/>
</dbReference>
<keyword evidence="4" id="KW-0547">Nucleotide-binding</keyword>
<keyword evidence="8" id="KW-1185">Reference proteome</keyword>
<name>S7U9H2_9BACT</name>
<evidence type="ECO:0000313" key="8">
    <source>
        <dbReference type="Proteomes" id="UP000014975"/>
    </source>
</evidence>
<evidence type="ECO:0000256" key="1">
    <source>
        <dbReference type="ARBA" id="ARBA00005417"/>
    </source>
</evidence>
<keyword evidence="2" id="KW-0813">Transport</keyword>
<sequence length="248" mass="25763">MAKMIEAHNLAYVYETGALALSDVTFDLPEGSILGLAGANGAGKSTLLALLAGLFAPSQGNLSVAGHDAARDGEAVRRAAALVLQEADLTIIGATVEEDLLLGRPPEKRDTALALAARLGLSAPDALVHTLSFGQKRKLCLAAALVREPRLLLLDEPFAGLDYPGAREMRGLLAANREAGLTQIVAVHDLEPLADLADLWLVLAGGRQALFGAAADVLPHLAGLDVRPPCSWLAGHGIRPWDAGEGQG</sequence>
<dbReference type="EMBL" id="ATHI01000031">
    <property type="protein sequence ID" value="EPR30599.1"/>
    <property type="molecule type" value="Genomic_DNA"/>
</dbReference>
<dbReference type="Gene3D" id="3.40.50.300">
    <property type="entry name" value="P-loop containing nucleotide triphosphate hydrolases"/>
    <property type="match status" value="1"/>
</dbReference>
<dbReference type="PATRIC" id="fig|1121439.3.peg.2703"/>
<dbReference type="PROSITE" id="PS00211">
    <property type="entry name" value="ABC_TRANSPORTER_1"/>
    <property type="match status" value="1"/>
</dbReference>
<dbReference type="STRING" id="1121439.dsat_1321"/>
<keyword evidence="3" id="KW-0536">Nodulation</keyword>
<evidence type="ECO:0000259" key="6">
    <source>
        <dbReference type="PROSITE" id="PS50893"/>
    </source>
</evidence>
<dbReference type="InterPro" id="IPR017871">
    <property type="entry name" value="ABC_transporter-like_CS"/>
</dbReference>
<dbReference type="GO" id="GO:0005524">
    <property type="term" value="F:ATP binding"/>
    <property type="evidence" value="ECO:0007669"/>
    <property type="project" value="UniProtKB-KW"/>
</dbReference>
<dbReference type="Pfam" id="PF00005">
    <property type="entry name" value="ABC_tran"/>
    <property type="match status" value="1"/>
</dbReference>
<dbReference type="InterPro" id="IPR003439">
    <property type="entry name" value="ABC_transporter-like_ATP-bd"/>
</dbReference>
<dbReference type="InterPro" id="IPR027417">
    <property type="entry name" value="P-loop_NTPase"/>
</dbReference>
<dbReference type="Proteomes" id="UP000014975">
    <property type="component" value="Unassembled WGS sequence"/>
</dbReference>
<dbReference type="InterPro" id="IPR003593">
    <property type="entry name" value="AAA+_ATPase"/>
</dbReference>
<evidence type="ECO:0000256" key="3">
    <source>
        <dbReference type="ARBA" id="ARBA00022458"/>
    </source>
</evidence>
<dbReference type="PANTHER" id="PTHR42711">
    <property type="entry name" value="ABC TRANSPORTER ATP-BINDING PROTEIN"/>
    <property type="match status" value="1"/>
</dbReference>
<comment type="similarity">
    <text evidence="1">Belongs to the ABC transporter superfamily.</text>
</comment>
<dbReference type="GO" id="GO:0055085">
    <property type="term" value="P:transmembrane transport"/>
    <property type="evidence" value="ECO:0007669"/>
    <property type="project" value="InterPro"/>
</dbReference>
<proteinExistence type="inferred from homology"/>
<dbReference type="eggNOG" id="COG1122">
    <property type="taxonomic scope" value="Bacteria"/>
</dbReference>
<feature type="domain" description="ABC transporter" evidence="6">
    <location>
        <begin position="5"/>
        <end position="230"/>
    </location>
</feature>
<dbReference type="AlphaFoldDB" id="S7U9H2"/>
<protein>
    <submittedName>
        <fullName evidence="7">ABC transporter related protein</fullName>
    </submittedName>
</protein>
<dbReference type="InterPro" id="IPR050763">
    <property type="entry name" value="ABC_transporter_ATP-binding"/>
</dbReference>
<evidence type="ECO:0000256" key="2">
    <source>
        <dbReference type="ARBA" id="ARBA00022448"/>
    </source>
</evidence>
<dbReference type="GO" id="GO:0016887">
    <property type="term" value="F:ATP hydrolysis activity"/>
    <property type="evidence" value="ECO:0007669"/>
    <property type="project" value="InterPro"/>
</dbReference>
<dbReference type="SUPFAM" id="SSF52540">
    <property type="entry name" value="P-loop containing nucleoside triphosphate hydrolases"/>
    <property type="match status" value="1"/>
</dbReference>
<dbReference type="InterPro" id="IPR015856">
    <property type="entry name" value="ABC_transpr_CbiO/EcfA_su"/>
</dbReference>
<organism evidence="7 8">
    <name type="scientific">Alkalidesulfovibrio alkalitolerans DSM 16529</name>
    <dbReference type="NCBI Taxonomy" id="1121439"/>
    <lineage>
        <taxon>Bacteria</taxon>
        <taxon>Pseudomonadati</taxon>
        <taxon>Thermodesulfobacteriota</taxon>
        <taxon>Desulfovibrionia</taxon>
        <taxon>Desulfovibrionales</taxon>
        <taxon>Desulfovibrionaceae</taxon>
        <taxon>Alkalidesulfovibrio</taxon>
    </lineage>
</organism>
<evidence type="ECO:0000256" key="4">
    <source>
        <dbReference type="ARBA" id="ARBA00022741"/>
    </source>
</evidence>
<evidence type="ECO:0000256" key="5">
    <source>
        <dbReference type="ARBA" id="ARBA00022840"/>
    </source>
</evidence>
<dbReference type="CDD" id="cd03225">
    <property type="entry name" value="ABC_cobalt_CbiO_domain1"/>
    <property type="match status" value="1"/>
</dbReference>
<gene>
    <name evidence="7" type="ORF">dsat_1321</name>
</gene>
<dbReference type="SMART" id="SM00382">
    <property type="entry name" value="AAA"/>
    <property type="match status" value="1"/>
</dbReference>
<evidence type="ECO:0000313" key="7">
    <source>
        <dbReference type="EMBL" id="EPR30599.1"/>
    </source>
</evidence>
<reference evidence="7 8" key="1">
    <citation type="journal article" date="2013" name="Genome Announc.">
        <title>Draft genome sequences for three mercury-methylating, sulfate-reducing bacteria.</title>
        <authorList>
            <person name="Brown S.D."/>
            <person name="Hurt R.A.Jr."/>
            <person name="Gilmour C.C."/>
            <person name="Elias D.A."/>
        </authorList>
    </citation>
    <scope>NUCLEOTIDE SEQUENCE [LARGE SCALE GENOMIC DNA]</scope>
    <source>
        <strain evidence="7 8">DSM 16529</strain>
    </source>
</reference>